<dbReference type="SMART" id="SM00470">
    <property type="entry name" value="ParB"/>
    <property type="match status" value="1"/>
</dbReference>
<dbReference type="InterPro" id="IPR014884">
    <property type="entry name" value="ParB_fam_C"/>
</dbReference>
<dbReference type="PANTHER" id="PTHR38973:SF1">
    <property type="entry name" value="PLASMID PARTITION PROTEIN B"/>
    <property type="match status" value="1"/>
</dbReference>
<sequence>MSKSIEEKGVTASKPIEEIGRKMGNSPLNSMLNAQEVESRTFTLASGKKVVFTRQHIYANELKEKTFADPTINGRDQSTLTEESLQDILRTIHLQQFFPAIGRKVEEKIEILDGSRRRAACLVKGIGLDVLVASENINVQDARQLAADLQTAKEHNLRELGMRFKFMEDNGMTRREIAKAEGVSAAKVTRAFQAASVPTEMIAFFPIVSELTLTDYKFLLDMAEEITKRQLSLDDILAEVQTEMEKAEVKEEAPDAVKNAIMNHFRDVKLARRAPRPVSPEVVTLLSEFEDKRIYARRKENPKNRTLVYEFSRLDKDLQFRIDKVVQEIFESYNKDKSLSSE</sequence>
<evidence type="ECO:0000313" key="4">
    <source>
        <dbReference type="EMBL" id="EYU16557.1"/>
    </source>
</evidence>
<reference evidence="4 5" key="1">
    <citation type="submission" date="2014-03" db="EMBL/GenBank/DDBJ databases">
        <title>Draft Genome of Photorhabdus luminescens BA1, an Egyptian Isolate.</title>
        <authorList>
            <person name="Ghazal S."/>
            <person name="Hurst S.G.IV."/>
            <person name="Morris K."/>
            <person name="Thomas K."/>
            <person name="Tisa L.S."/>
        </authorList>
    </citation>
    <scope>NUCLEOTIDE SEQUENCE [LARGE SCALE GENOMIC DNA]</scope>
    <source>
        <strain evidence="4 5">BA1</strain>
    </source>
</reference>
<accession>A0A022PKB5</accession>
<dbReference type="AlphaFoldDB" id="A0A022PKB5"/>
<evidence type="ECO:0000256" key="1">
    <source>
        <dbReference type="ARBA" id="ARBA00006295"/>
    </source>
</evidence>
<feature type="domain" description="ParB-like N-terminal" evidence="3">
    <location>
        <begin position="64"/>
        <end position="149"/>
    </location>
</feature>
<dbReference type="EMBL" id="JFGV01000009">
    <property type="protein sequence ID" value="EYU16557.1"/>
    <property type="molecule type" value="Genomic_DNA"/>
</dbReference>
<dbReference type="GO" id="GO:0003677">
    <property type="term" value="F:DNA binding"/>
    <property type="evidence" value="ECO:0007669"/>
    <property type="project" value="UniProtKB-KW"/>
</dbReference>
<dbReference type="Gene3D" id="1.10.10.2830">
    <property type="match status" value="1"/>
</dbReference>
<dbReference type="NCBIfam" id="TIGR00180">
    <property type="entry name" value="parB_part"/>
    <property type="match status" value="1"/>
</dbReference>
<dbReference type="Proteomes" id="UP000023464">
    <property type="component" value="Unassembled WGS sequence"/>
</dbReference>
<dbReference type="PATRIC" id="fig|1393736.3.peg.855"/>
<gene>
    <name evidence="4" type="ORF">BA1DRAFT_00841</name>
</gene>
<dbReference type="SUPFAM" id="SSF109709">
    <property type="entry name" value="KorB DNA-binding domain-like"/>
    <property type="match status" value="1"/>
</dbReference>
<protein>
    <submittedName>
        <fullName evidence="4">ParB-like partition protein</fullName>
    </submittedName>
</protein>
<evidence type="ECO:0000256" key="2">
    <source>
        <dbReference type="ARBA" id="ARBA00023125"/>
    </source>
</evidence>
<dbReference type="InterPro" id="IPR004437">
    <property type="entry name" value="ParB/RepB/Spo0J"/>
</dbReference>
<name>A0A022PKB5_9GAMM</name>
<comment type="similarity">
    <text evidence="1">Belongs to the ParB family.</text>
</comment>
<keyword evidence="2" id="KW-0238">DNA-binding</keyword>
<dbReference type="Pfam" id="PF08775">
    <property type="entry name" value="ParB"/>
    <property type="match status" value="1"/>
</dbReference>
<comment type="caution">
    <text evidence="4">The sequence shown here is derived from an EMBL/GenBank/DDBJ whole genome shotgun (WGS) entry which is preliminary data.</text>
</comment>
<organism evidence="4 5">
    <name type="scientific">Photorhabdus aegyptia</name>
    <dbReference type="NCBI Taxonomy" id="2805098"/>
    <lineage>
        <taxon>Bacteria</taxon>
        <taxon>Pseudomonadati</taxon>
        <taxon>Pseudomonadota</taxon>
        <taxon>Gammaproteobacteria</taxon>
        <taxon>Enterobacterales</taxon>
        <taxon>Morganellaceae</taxon>
        <taxon>Photorhabdus</taxon>
    </lineage>
</organism>
<dbReference type="PANTHER" id="PTHR38973">
    <property type="entry name" value="PLASMID PARTITIONING CONTROL PROTEIN-RELATED"/>
    <property type="match status" value="1"/>
</dbReference>
<evidence type="ECO:0000259" key="3">
    <source>
        <dbReference type="SMART" id="SM00470"/>
    </source>
</evidence>
<proteinExistence type="inferred from homology"/>
<evidence type="ECO:0000313" key="5">
    <source>
        <dbReference type="Proteomes" id="UP000023464"/>
    </source>
</evidence>
<keyword evidence="5" id="KW-1185">Reference proteome</keyword>
<dbReference type="CDD" id="cd16394">
    <property type="entry name" value="sopB_N"/>
    <property type="match status" value="1"/>
</dbReference>
<dbReference type="InterPro" id="IPR003115">
    <property type="entry name" value="ParB_N"/>
</dbReference>